<dbReference type="InterPro" id="IPR040225">
    <property type="entry name" value="GIL1-like"/>
</dbReference>
<evidence type="ECO:0000313" key="3">
    <source>
        <dbReference type="Proteomes" id="UP001605036"/>
    </source>
</evidence>
<dbReference type="EMBL" id="JBHFFA010000006">
    <property type="protein sequence ID" value="KAL2621780.1"/>
    <property type="molecule type" value="Genomic_DNA"/>
</dbReference>
<name>A0ABD1Y4U5_9MARC</name>
<organism evidence="2 3">
    <name type="scientific">Riccia fluitans</name>
    <dbReference type="NCBI Taxonomy" id="41844"/>
    <lineage>
        <taxon>Eukaryota</taxon>
        <taxon>Viridiplantae</taxon>
        <taxon>Streptophyta</taxon>
        <taxon>Embryophyta</taxon>
        <taxon>Marchantiophyta</taxon>
        <taxon>Marchantiopsida</taxon>
        <taxon>Marchantiidae</taxon>
        <taxon>Marchantiales</taxon>
        <taxon>Ricciaceae</taxon>
        <taxon>Riccia</taxon>
    </lineage>
</organism>
<dbReference type="Proteomes" id="UP001605036">
    <property type="component" value="Unassembled WGS sequence"/>
</dbReference>
<gene>
    <name evidence="2" type="ORF">R1flu_001985</name>
</gene>
<evidence type="ECO:0000313" key="2">
    <source>
        <dbReference type="EMBL" id="KAL2621780.1"/>
    </source>
</evidence>
<sequence>MDPEFERARLKGKAKVAETLDTGPSEATAGPPQGDLLDVIHDDPWARNFREGLNRMTVDSSSANRINHPRAVYLREANSKGRRAIHDQELYPPTDTWNRLFQLSISDYPKVPTELEIEETFREVWYQAKLAVEVLCRFMVGNRHNLFDKNAFVDRVRPETFFVEPHHKDYVIIAALYEVFLRDFEKESFRSSSEFEPMQQQEAGWQSFDFRLTPDVRAVRSYQYFKSGSMSTDVDYIKWFRAKVMKFCEKFNINMVRVGSFASSSDGATIIYGLGGPYLLSYFTDVAVACWNLQTLAFSFKDPVVRVHIEDGEEFEDSRMVPVVELDKEELELGTQEGGELVVSFLVSPGFRFSSGNRIRAEVYVIGLEKDPSF</sequence>
<dbReference type="AlphaFoldDB" id="A0ABD1Y4U5"/>
<evidence type="ECO:0000256" key="1">
    <source>
        <dbReference type="SAM" id="MobiDB-lite"/>
    </source>
</evidence>
<accession>A0ABD1Y4U5</accession>
<proteinExistence type="predicted"/>
<protein>
    <submittedName>
        <fullName evidence="2">Uncharacterized protein</fullName>
    </submittedName>
</protein>
<keyword evidence="3" id="KW-1185">Reference proteome</keyword>
<comment type="caution">
    <text evidence="2">The sequence shown here is derived from an EMBL/GenBank/DDBJ whole genome shotgun (WGS) entry which is preliminary data.</text>
</comment>
<reference evidence="2 3" key="1">
    <citation type="submission" date="2024-09" db="EMBL/GenBank/DDBJ databases">
        <title>Chromosome-scale assembly of Riccia fluitans.</title>
        <authorList>
            <person name="Paukszto L."/>
            <person name="Sawicki J."/>
            <person name="Karawczyk K."/>
            <person name="Piernik-Szablinska J."/>
            <person name="Szczecinska M."/>
            <person name="Mazdziarz M."/>
        </authorList>
    </citation>
    <scope>NUCLEOTIDE SEQUENCE [LARGE SCALE GENOMIC DNA]</scope>
    <source>
        <strain evidence="2">Rf_01</strain>
        <tissue evidence="2">Aerial parts of the thallus</tissue>
    </source>
</reference>
<feature type="region of interest" description="Disordered" evidence="1">
    <location>
        <begin position="1"/>
        <end position="34"/>
    </location>
</feature>
<dbReference type="PANTHER" id="PTHR31161">
    <property type="entry name" value="PROTEIN GRAVITROPIC IN THE LIGHT 1"/>
    <property type="match status" value="1"/>
</dbReference>